<dbReference type="EMBL" id="CP042912">
    <property type="protein sequence ID" value="QEG24607.1"/>
    <property type="molecule type" value="Genomic_DNA"/>
</dbReference>
<keyword evidence="7 9" id="KW-0030">Aminoacyl-tRNA synthetase</keyword>
<proteinExistence type="inferred from homology"/>
<dbReference type="Pfam" id="PF13393">
    <property type="entry name" value="tRNA-synt_His"/>
    <property type="match status" value="1"/>
</dbReference>
<comment type="subcellular location">
    <subcellularLocation>
        <location evidence="9">Cytoplasm</location>
    </subcellularLocation>
</comment>
<keyword evidence="9" id="KW-0963">Cytoplasm</keyword>
<name>A0A5B9PCX5_9BACT</name>
<sequence length="443" mass="48896">MSNLITPRTLRGFRDFLPEAMIPRERLIETAKQVYRSYGFVPIDTPALEYSEILCGKGSEETDRQMFRFNHGKHDVAMRFDLTVPLARFVAQNANELGMPFKRYHIAPVWRGERPQAGRYREFIQCDFDTIGTRSIASDIETGLVINDLMRAIGFEKFSIRVNNRKVLNGLLEKSGLAESSVPVLRALDKLAKIGRDGVAKEMAETTSASQPQIDEILKLAEVTGSNAEVLGQLEPLCSGNELAEEGLSQLRAVIEAAGAVGIGDANLQVDVSIARGLDYYTGTIYETFLDDLPSIGSICSGGRYDNLAQLYTKQELPGIGASLGLDRLLAAMQTLEMLPATRTTADVMVVQFSKDHLQSYLSMANQLRAAGIKTEVFPDAKKLNQQFKYADRRGFDAVLIAGDDELAAKKVQVKWLADGSQTELSTDGDCAEVVAWLNERLK</sequence>
<feature type="binding site" evidence="10">
    <location>
        <position position="111"/>
    </location>
    <ligand>
        <name>L-histidine</name>
        <dbReference type="ChEBI" id="CHEBI:57595"/>
    </ligand>
</feature>
<dbReference type="GO" id="GO:0005737">
    <property type="term" value="C:cytoplasm"/>
    <property type="evidence" value="ECO:0007669"/>
    <property type="project" value="UniProtKB-SubCell"/>
</dbReference>
<dbReference type="HAMAP" id="MF_00127">
    <property type="entry name" value="His_tRNA_synth"/>
    <property type="match status" value="1"/>
</dbReference>
<keyword evidence="6 9" id="KW-0648">Protein biosynthesis</keyword>
<dbReference type="Gene3D" id="3.40.50.800">
    <property type="entry name" value="Anticodon-binding domain"/>
    <property type="match status" value="1"/>
</dbReference>
<dbReference type="PANTHER" id="PTHR11476">
    <property type="entry name" value="HISTIDYL-TRNA SYNTHETASE"/>
    <property type="match status" value="1"/>
</dbReference>
<dbReference type="AlphaFoldDB" id="A0A5B9PCX5"/>
<dbReference type="KEGG" id="mff:MFFC18_45280"/>
<evidence type="ECO:0000256" key="2">
    <source>
        <dbReference type="ARBA" id="ARBA00011738"/>
    </source>
</evidence>
<dbReference type="InterPro" id="IPR006195">
    <property type="entry name" value="aa-tRNA-synth_II"/>
</dbReference>
<dbReference type="Proteomes" id="UP000322214">
    <property type="component" value="Chromosome"/>
</dbReference>
<evidence type="ECO:0000313" key="13">
    <source>
        <dbReference type="Proteomes" id="UP000322214"/>
    </source>
</evidence>
<dbReference type="SUPFAM" id="SSF55681">
    <property type="entry name" value="Class II aaRS and biotin synthetases"/>
    <property type="match status" value="1"/>
</dbReference>
<evidence type="ECO:0000256" key="8">
    <source>
        <dbReference type="ARBA" id="ARBA00047639"/>
    </source>
</evidence>
<dbReference type="SUPFAM" id="SSF52954">
    <property type="entry name" value="Class II aaRS ABD-related"/>
    <property type="match status" value="1"/>
</dbReference>
<reference evidence="12 13" key="1">
    <citation type="submission" date="2019-08" db="EMBL/GenBank/DDBJ databases">
        <title>Deep-cultivation of Planctomycetes and their phenomic and genomic characterization uncovers novel biology.</title>
        <authorList>
            <person name="Wiegand S."/>
            <person name="Jogler M."/>
            <person name="Boedeker C."/>
            <person name="Pinto D."/>
            <person name="Vollmers J."/>
            <person name="Rivas-Marin E."/>
            <person name="Kohn T."/>
            <person name="Peeters S.H."/>
            <person name="Heuer A."/>
            <person name="Rast P."/>
            <person name="Oberbeckmann S."/>
            <person name="Bunk B."/>
            <person name="Jeske O."/>
            <person name="Meyerdierks A."/>
            <person name="Storesund J.E."/>
            <person name="Kallscheuer N."/>
            <person name="Luecker S."/>
            <person name="Lage O.M."/>
            <person name="Pohl T."/>
            <person name="Merkel B.J."/>
            <person name="Hornburger P."/>
            <person name="Mueller R.-W."/>
            <person name="Bruemmer F."/>
            <person name="Labrenz M."/>
            <person name="Spormann A.M."/>
            <person name="Op den Camp H."/>
            <person name="Overmann J."/>
            <person name="Amann R."/>
            <person name="Jetten M.S.M."/>
            <person name="Mascher T."/>
            <person name="Medema M.H."/>
            <person name="Devos D.P."/>
            <person name="Kaster A.-K."/>
            <person name="Ovreas L."/>
            <person name="Rohde M."/>
            <person name="Galperin M.Y."/>
            <person name="Jogler C."/>
        </authorList>
    </citation>
    <scope>NUCLEOTIDE SEQUENCE [LARGE SCALE GENOMIC DNA]</scope>
    <source>
        <strain evidence="12 13">FC18</strain>
    </source>
</reference>
<dbReference type="PIRSF" id="PIRSF001549">
    <property type="entry name" value="His-tRNA_synth"/>
    <property type="match status" value="1"/>
</dbReference>
<dbReference type="Gene3D" id="3.30.930.10">
    <property type="entry name" value="Bira Bifunctional Protein, Domain 2"/>
    <property type="match status" value="1"/>
</dbReference>
<organism evidence="12 13">
    <name type="scientific">Mariniblastus fucicola</name>
    <dbReference type="NCBI Taxonomy" id="980251"/>
    <lineage>
        <taxon>Bacteria</taxon>
        <taxon>Pseudomonadati</taxon>
        <taxon>Planctomycetota</taxon>
        <taxon>Planctomycetia</taxon>
        <taxon>Pirellulales</taxon>
        <taxon>Pirellulaceae</taxon>
        <taxon>Mariniblastus</taxon>
    </lineage>
</organism>
<comment type="similarity">
    <text evidence="1 9">Belongs to the class-II aminoacyl-tRNA synthetase family.</text>
</comment>
<evidence type="ECO:0000313" key="12">
    <source>
        <dbReference type="EMBL" id="QEG24607.1"/>
    </source>
</evidence>
<dbReference type="Pfam" id="PF03129">
    <property type="entry name" value="HGTP_anticodon"/>
    <property type="match status" value="1"/>
</dbReference>
<gene>
    <name evidence="9 12" type="primary">hisS</name>
    <name evidence="12" type="ORF">MFFC18_45280</name>
</gene>
<evidence type="ECO:0000256" key="5">
    <source>
        <dbReference type="ARBA" id="ARBA00022840"/>
    </source>
</evidence>
<dbReference type="GO" id="GO:0005524">
    <property type="term" value="F:ATP binding"/>
    <property type="evidence" value="ECO:0007669"/>
    <property type="project" value="UniProtKB-UniRule"/>
</dbReference>
<dbReference type="InterPro" id="IPR041715">
    <property type="entry name" value="HisRS-like_core"/>
</dbReference>
<dbReference type="CDD" id="cd00859">
    <property type="entry name" value="HisRS_anticodon"/>
    <property type="match status" value="1"/>
</dbReference>
<dbReference type="GO" id="GO:0004821">
    <property type="term" value="F:histidine-tRNA ligase activity"/>
    <property type="evidence" value="ECO:0007669"/>
    <property type="project" value="UniProtKB-UniRule"/>
</dbReference>
<evidence type="ECO:0000259" key="11">
    <source>
        <dbReference type="PROSITE" id="PS50862"/>
    </source>
</evidence>
<keyword evidence="5 9" id="KW-0067">ATP-binding</keyword>
<dbReference type="EC" id="6.1.1.21" evidence="9"/>
<protein>
    <recommendedName>
        <fullName evidence="9">Histidine--tRNA ligase</fullName>
        <ecNumber evidence="9">6.1.1.21</ecNumber>
    </recommendedName>
    <alternativeName>
        <fullName evidence="9">Histidyl-tRNA synthetase</fullName>
        <shortName evidence="9">HisRS</shortName>
    </alternativeName>
</protein>
<comment type="subunit">
    <text evidence="2 9">Homodimer.</text>
</comment>
<comment type="catalytic activity">
    <reaction evidence="8 9">
        <text>tRNA(His) + L-histidine + ATP = L-histidyl-tRNA(His) + AMP + diphosphate + H(+)</text>
        <dbReference type="Rhea" id="RHEA:17313"/>
        <dbReference type="Rhea" id="RHEA-COMP:9665"/>
        <dbReference type="Rhea" id="RHEA-COMP:9689"/>
        <dbReference type="ChEBI" id="CHEBI:15378"/>
        <dbReference type="ChEBI" id="CHEBI:30616"/>
        <dbReference type="ChEBI" id="CHEBI:33019"/>
        <dbReference type="ChEBI" id="CHEBI:57595"/>
        <dbReference type="ChEBI" id="CHEBI:78442"/>
        <dbReference type="ChEBI" id="CHEBI:78527"/>
        <dbReference type="ChEBI" id="CHEBI:456215"/>
        <dbReference type="EC" id="6.1.1.21"/>
    </reaction>
</comment>
<evidence type="ECO:0000256" key="9">
    <source>
        <dbReference type="HAMAP-Rule" id="MF_00127"/>
    </source>
</evidence>
<dbReference type="PANTHER" id="PTHR11476:SF7">
    <property type="entry name" value="HISTIDINE--TRNA LIGASE"/>
    <property type="match status" value="1"/>
</dbReference>
<feature type="binding site" evidence="10">
    <location>
        <begin position="81"/>
        <end position="83"/>
    </location>
    <ligand>
        <name>L-histidine</name>
        <dbReference type="ChEBI" id="CHEBI:57595"/>
    </ligand>
</feature>
<keyword evidence="3 9" id="KW-0436">Ligase</keyword>
<dbReference type="InterPro" id="IPR004154">
    <property type="entry name" value="Anticodon-bd"/>
</dbReference>
<keyword evidence="4 9" id="KW-0547">Nucleotide-binding</keyword>
<dbReference type="GO" id="GO:0006427">
    <property type="term" value="P:histidyl-tRNA aminoacylation"/>
    <property type="evidence" value="ECO:0007669"/>
    <property type="project" value="UniProtKB-UniRule"/>
</dbReference>
<evidence type="ECO:0000256" key="1">
    <source>
        <dbReference type="ARBA" id="ARBA00008226"/>
    </source>
</evidence>
<evidence type="ECO:0000256" key="3">
    <source>
        <dbReference type="ARBA" id="ARBA00022598"/>
    </source>
</evidence>
<feature type="binding site" evidence="10">
    <location>
        <position position="129"/>
    </location>
    <ligand>
        <name>L-histidine</name>
        <dbReference type="ChEBI" id="CHEBI:57595"/>
    </ligand>
</feature>
<feature type="binding site" evidence="10">
    <location>
        <begin position="280"/>
        <end position="281"/>
    </location>
    <ligand>
        <name>L-histidine</name>
        <dbReference type="ChEBI" id="CHEBI:57595"/>
    </ligand>
</feature>
<dbReference type="PROSITE" id="PS50862">
    <property type="entry name" value="AA_TRNA_LIGASE_II"/>
    <property type="match status" value="1"/>
</dbReference>
<dbReference type="InterPro" id="IPR036621">
    <property type="entry name" value="Anticodon-bd_dom_sf"/>
</dbReference>
<evidence type="ECO:0000256" key="7">
    <source>
        <dbReference type="ARBA" id="ARBA00023146"/>
    </source>
</evidence>
<feature type="binding site" evidence="10">
    <location>
        <position position="276"/>
    </location>
    <ligand>
        <name>L-histidine</name>
        <dbReference type="ChEBI" id="CHEBI:57595"/>
    </ligand>
</feature>
<dbReference type="InterPro" id="IPR015807">
    <property type="entry name" value="His-tRNA-ligase"/>
</dbReference>
<keyword evidence="13" id="KW-1185">Reference proteome</keyword>
<evidence type="ECO:0000256" key="10">
    <source>
        <dbReference type="PIRSR" id="PIRSR001549-1"/>
    </source>
</evidence>
<dbReference type="RefSeq" id="WP_075083830.1">
    <property type="nucleotide sequence ID" value="NZ_CP042912.1"/>
</dbReference>
<evidence type="ECO:0000256" key="6">
    <source>
        <dbReference type="ARBA" id="ARBA00022917"/>
    </source>
</evidence>
<feature type="domain" description="Aminoacyl-transfer RNA synthetases class-II family profile" evidence="11">
    <location>
        <begin position="1"/>
        <end position="379"/>
    </location>
</feature>
<evidence type="ECO:0000256" key="4">
    <source>
        <dbReference type="ARBA" id="ARBA00022741"/>
    </source>
</evidence>
<dbReference type="CDD" id="cd00773">
    <property type="entry name" value="HisRS-like_core"/>
    <property type="match status" value="1"/>
</dbReference>
<dbReference type="InterPro" id="IPR033656">
    <property type="entry name" value="HisRS_anticodon"/>
</dbReference>
<dbReference type="InterPro" id="IPR004516">
    <property type="entry name" value="HisRS/HisZ"/>
</dbReference>
<dbReference type="InterPro" id="IPR045864">
    <property type="entry name" value="aa-tRNA-synth_II/BPL/LPL"/>
</dbReference>
<dbReference type="NCBIfam" id="TIGR00442">
    <property type="entry name" value="hisS"/>
    <property type="match status" value="1"/>
</dbReference>
<dbReference type="OrthoDB" id="9800814at2"/>
<accession>A0A5B9PCX5</accession>
<dbReference type="STRING" id="980251.GCA_001642875_01041"/>
<feature type="binding site" evidence="10">
    <location>
        <position position="125"/>
    </location>
    <ligand>
        <name>L-histidine</name>
        <dbReference type="ChEBI" id="CHEBI:57595"/>
    </ligand>
</feature>